<feature type="compositionally biased region" description="Low complexity" evidence="1">
    <location>
        <begin position="170"/>
        <end position="195"/>
    </location>
</feature>
<evidence type="ECO:0000313" key="4">
    <source>
        <dbReference type="Proteomes" id="UP000224634"/>
    </source>
</evidence>
<evidence type="ECO:0000256" key="1">
    <source>
        <dbReference type="SAM" id="MobiDB-lite"/>
    </source>
</evidence>
<feature type="region of interest" description="Disordered" evidence="1">
    <location>
        <begin position="250"/>
        <end position="269"/>
    </location>
</feature>
<comment type="caution">
    <text evidence="3">The sequence shown here is derived from an EMBL/GenBank/DDBJ whole genome shotgun (WGS) entry which is preliminary data.</text>
</comment>
<dbReference type="Proteomes" id="UP000224634">
    <property type="component" value="Unassembled WGS sequence"/>
</dbReference>
<dbReference type="OrthoDB" id="5418235at2759"/>
<feature type="compositionally biased region" description="Basic residues" evidence="1">
    <location>
        <begin position="833"/>
        <end position="844"/>
    </location>
</feature>
<proteinExistence type="predicted"/>
<feature type="region of interest" description="Disordered" evidence="1">
    <location>
        <begin position="833"/>
        <end position="853"/>
    </location>
</feature>
<name>A0A2B7YPN5_POLH7</name>
<dbReference type="InterPro" id="IPR000719">
    <property type="entry name" value="Prot_kinase_dom"/>
</dbReference>
<feature type="compositionally biased region" description="Gly residues" evidence="1">
    <location>
        <begin position="115"/>
        <end position="132"/>
    </location>
</feature>
<feature type="domain" description="Protein kinase" evidence="2">
    <location>
        <begin position="311"/>
        <end position="631"/>
    </location>
</feature>
<protein>
    <recommendedName>
        <fullName evidence="2">Protein kinase domain-containing protein</fullName>
    </recommendedName>
</protein>
<dbReference type="PANTHER" id="PTHR37542">
    <property type="entry name" value="HELO DOMAIN-CONTAINING PROTEIN-RELATED"/>
    <property type="match status" value="1"/>
</dbReference>
<dbReference type="GO" id="GO:0005524">
    <property type="term" value="F:ATP binding"/>
    <property type="evidence" value="ECO:0007669"/>
    <property type="project" value="InterPro"/>
</dbReference>
<reference evidence="3 4" key="1">
    <citation type="submission" date="2017-10" db="EMBL/GenBank/DDBJ databases">
        <title>Comparative genomics in systemic dimorphic fungi from Ajellomycetaceae.</title>
        <authorList>
            <person name="Munoz J.F."/>
            <person name="Mcewen J.G."/>
            <person name="Clay O.K."/>
            <person name="Cuomo C.A."/>
        </authorList>
    </citation>
    <scope>NUCLEOTIDE SEQUENCE [LARGE SCALE GENOMIC DNA]</scope>
    <source>
        <strain evidence="3 4">UAMH7299</strain>
    </source>
</reference>
<dbReference type="EMBL" id="PDNA01000021">
    <property type="protein sequence ID" value="PGH23626.1"/>
    <property type="molecule type" value="Genomic_DNA"/>
</dbReference>
<dbReference type="InterPro" id="IPR011009">
    <property type="entry name" value="Kinase-like_dom_sf"/>
</dbReference>
<dbReference type="Gene3D" id="1.10.510.10">
    <property type="entry name" value="Transferase(Phosphotransferase) domain 1"/>
    <property type="match status" value="1"/>
</dbReference>
<sequence length="1326" mass="146714">MSVLRGSFLQRRLTKLYTDTKTSYESVSSVSRPNDDPELVALNRNFRTQKDKLLAWGLDWSDANAAQPNDIDEALTEAGFSDVVAGIMSSIQKLLTEAEKLRHPSDMQKSPDGMTKGGGGGGAGGGGGGGATSGVKTTWTNEEIARSKTLLEELTTHIDTLYDLSRSRRNMSMSMGSSTRTVKTSKSRPSLSKPSKSWKDSYYTTEPGDSKSAGSGKAALYHSPDTLQHQQSFSEYPSSGFRAQELEMRSLMSKRSQTAPELHSQPSQQQSFMDSFASTKEFYIDQEALELVNGGLSHSSNPPPYEPVAASANSRMIGRLNINAVPQFLSKNIETDTIPVLVEFSPIMVDVPNSLLFPQKDRLQRVSETLQRLVENSQVSHLALLKFLGYFVDMSYSRYAFIYQIPLEFFPLFRQPYDLSDCKLRPLVSLFPASDDRQNAAVPNLETRFRLAYNLVLAFLHLRSQNIVHGNINSNNVLIFPVPGQSSGDNFSDASTSDFRLVYLTSLAPFESENKHLSPEPLSSSIYRHPDDHRVLNEQTAWAYDMYSLGLVLLEIGLWTPLSRLWKMKYNDAMFKSRIENVYVKKLGPKCGSAYLQMVQLCLDAPNFHLSTEPMADLALRIPQTFSYPWNDPTANDWDSFSKNFVYTIGKISWRCASLDVFSPPPDADLEEYLPPPIINQDVVNSPFEQVGPTGFGRQFDEPAVPVDIADDTAMHGDLKMTQEKGGIGEKKVRKRTLKKWSNIEIPDEHLKQWNLMLMPKLSKLLQKILKDSPESCSATLMIAGETAETAKTTICVTCTNVRKVRAALKKYFDYDRSEWDLMVLRGDVKRSKVPRRKRRKAKPVRTPSATQPDFNPYYQTKPVCGASIGAFRLDEHLPAVSYGGAILVDGMPFGMTVHHMLDSPCDDNDEDDDLPPRSAGNWTLDTEFSEHDFAHTWCEGDLPEPSYALEISDDEDEGDDQSIAQSIDDSYDDYWLSDGYSTDDLEDDYRGDDDDIASIGDTAGIDPGEEPPIVVTQPAIDDVEDEFFPSVEDKDDEHLASHSLGYIHASSGIRRWLRDGIKHEVDWALIKIDDYRMDDSNVIYSGASSSSRSAACGHDASEAARAGGAVALNKVARMEELAGLQVQCCGRTSGLQSGRISKAMTLVKMHGRKSFSTSFSVEGNFGVPGDSGAWVFDKTTGQVCGHVLAWSEKSRMAYIAPMQMLLDDIARTLGATSVILPGSEEALTWQQTAALTHDAISSLNKPLPMPPPAAAVAAAASRRIVPDQQLPIELGKLSLDIDEHARSGSSSRVGTMKGLKDVSTATFRVVAPLMGQSRAVERQFA</sequence>
<accession>A0A2B7YPN5</accession>
<organism evidence="3 4">
    <name type="scientific">Polytolypa hystricis (strain UAMH7299)</name>
    <dbReference type="NCBI Taxonomy" id="1447883"/>
    <lineage>
        <taxon>Eukaryota</taxon>
        <taxon>Fungi</taxon>
        <taxon>Dikarya</taxon>
        <taxon>Ascomycota</taxon>
        <taxon>Pezizomycotina</taxon>
        <taxon>Eurotiomycetes</taxon>
        <taxon>Eurotiomycetidae</taxon>
        <taxon>Onygenales</taxon>
        <taxon>Onygenales incertae sedis</taxon>
        <taxon>Polytolypa</taxon>
    </lineage>
</organism>
<dbReference type="STRING" id="1447883.A0A2B7YPN5"/>
<keyword evidence="4" id="KW-1185">Reference proteome</keyword>
<feature type="compositionally biased region" description="Polar residues" evidence="1">
    <location>
        <begin position="253"/>
        <end position="269"/>
    </location>
</feature>
<dbReference type="PROSITE" id="PS50011">
    <property type="entry name" value="PROTEIN_KINASE_DOM"/>
    <property type="match status" value="1"/>
</dbReference>
<evidence type="ECO:0000259" key="2">
    <source>
        <dbReference type="PROSITE" id="PS50011"/>
    </source>
</evidence>
<dbReference type="PANTHER" id="PTHR37542:SF2">
    <property type="entry name" value="PROTEIN KINASE DOMAIN-CONTAINING PROTEIN"/>
    <property type="match status" value="1"/>
</dbReference>
<gene>
    <name evidence="3" type="ORF">AJ80_02232</name>
</gene>
<dbReference type="GO" id="GO:0004672">
    <property type="term" value="F:protein kinase activity"/>
    <property type="evidence" value="ECO:0007669"/>
    <property type="project" value="InterPro"/>
</dbReference>
<feature type="region of interest" description="Disordered" evidence="1">
    <location>
        <begin position="103"/>
        <end position="139"/>
    </location>
</feature>
<dbReference type="SUPFAM" id="SSF56112">
    <property type="entry name" value="Protein kinase-like (PK-like)"/>
    <property type="match status" value="1"/>
</dbReference>
<evidence type="ECO:0000313" key="3">
    <source>
        <dbReference type="EMBL" id="PGH23626.1"/>
    </source>
</evidence>
<feature type="region of interest" description="Disordered" evidence="1">
    <location>
        <begin position="169"/>
        <end position="219"/>
    </location>
</feature>